<accession>A0A0D0GEW3</accession>
<keyword evidence="2" id="KW-1185">Reference proteome</keyword>
<protein>
    <submittedName>
        <fullName evidence="1">Uncharacterized protein</fullName>
    </submittedName>
</protein>
<dbReference type="STRING" id="1503925.TH53_18120"/>
<sequence length="75" mass="8372">MNKEIKKIDNITDLRNELKSIPRVRLQFAKAMTDLLHSHHISVSGDLLGKLNIAHCEELEKLGADGGSTFGTWTN</sequence>
<name>A0A0D0GEW3_9SPHI</name>
<dbReference type="Proteomes" id="UP000032049">
    <property type="component" value="Unassembled WGS sequence"/>
</dbReference>
<gene>
    <name evidence="1" type="ORF">TH53_18120</name>
</gene>
<organism evidence="1 2">
    <name type="scientific">Pedobacter lusitanus</name>
    <dbReference type="NCBI Taxonomy" id="1503925"/>
    <lineage>
        <taxon>Bacteria</taxon>
        <taxon>Pseudomonadati</taxon>
        <taxon>Bacteroidota</taxon>
        <taxon>Sphingobacteriia</taxon>
        <taxon>Sphingobacteriales</taxon>
        <taxon>Sphingobacteriaceae</taxon>
        <taxon>Pedobacter</taxon>
    </lineage>
</organism>
<evidence type="ECO:0000313" key="1">
    <source>
        <dbReference type="EMBL" id="KIO75817.1"/>
    </source>
</evidence>
<reference evidence="1 2" key="1">
    <citation type="submission" date="2015-01" db="EMBL/GenBank/DDBJ databases">
        <title>Draft genome sequence of Pedobacter sp. NL19 isolated from sludge of an effluent treatment pond in an abandoned uranium mine.</title>
        <authorList>
            <person name="Santos T."/>
            <person name="Caetano T."/>
            <person name="Covas C."/>
            <person name="Cruz A."/>
            <person name="Mendo S."/>
        </authorList>
    </citation>
    <scope>NUCLEOTIDE SEQUENCE [LARGE SCALE GENOMIC DNA]</scope>
    <source>
        <strain evidence="1 2">NL19</strain>
    </source>
</reference>
<dbReference type="AlphaFoldDB" id="A0A0D0GEW3"/>
<dbReference type="EMBL" id="JXRA01000080">
    <property type="protein sequence ID" value="KIO75817.1"/>
    <property type="molecule type" value="Genomic_DNA"/>
</dbReference>
<proteinExistence type="predicted"/>
<dbReference type="RefSeq" id="WP_041884026.1">
    <property type="nucleotide sequence ID" value="NZ_CP157278.1"/>
</dbReference>
<comment type="caution">
    <text evidence="1">The sequence shown here is derived from an EMBL/GenBank/DDBJ whole genome shotgun (WGS) entry which is preliminary data.</text>
</comment>
<evidence type="ECO:0000313" key="2">
    <source>
        <dbReference type="Proteomes" id="UP000032049"/>
    </source>
</evidence>